<reference evidence="2" key="1">
    <citation type="submission" date="2023-10" db="EMBL/GenBank/DDBJ databases">
        <authorList>
            <person name="Chen Y."/>
            <person name="Shah S."/>
            <person name="Dougan E. K."/>
            <person name="Thang M."/>
            <person name="Chan C."/>
        </authorList>
    </citation>
    <scope>NUCLEOTIDE SEQUENCE [LARGE SCALE GENOMIC DNA]</scope>
</reference>
<feature type="region of interest" description="Disordered" evidence="1">
    <location>
        <begin position="123"/>
        <end position="149"/>
    </location>
</feature>
<feature type="region of interest" description="Disordered" evidence="1">
    <location>
        <begin position="24"/>
        <end position="66"/>
    </location>
</feature>
<protein>
    <submittedName>
        <fullName evidence="2">Uncharacterized protein</fullName>
    </submittedName>
</protein>
<proteinExistence type="predicted"/>
<dbReference type="Proteomes" id="UP001189429">
    <property type="component" value="Unassembled WGS sequence"/>
</dbReference>
<evidence type="ECO:0000256" key="1">
    <source>
        <dbReference type="SAM" id="MobiDB-lite"/>
    </source>
</evidence>
<evidence type="ECO:0000313" key="3">
    <source>
        <dbReference type="Proteomes" id="UP001189429"/>
    </source>
</evidence>
<gene>
    <name evidence="2" type="ORF">PCOR1329_LOCUS14122</name>
</gene>
<feature type="non-terminal residue" evidence="2">
    <location>
        <position position="149"/>
    </location>
</feature>
<evidence type="ECO:0000313" key="2">
    <source>
        <dbReference type="EMBL" id="CAK0808567.1"/>
    </source>
</evidence>
<organism evidence="2 3">
    <name type="scientific">Prorocentrum cordatum</name>
    <dbReference type="NCBI Taxonomy" id="2364126"/>
    <lineage>
        <taxon>Eukaryota</taxon>
        <taxon>Sar</taxon>
        <taxon>Alveolata</taxon>
        <taxon>Dinophyceae</taxon>
        <taxon>Prorocentrales</taxon>
        <taxon>Prorocentraceae</taxon>
        <taxon>Prorocentrum</taxon>
    </lineage>
</organism>
<name>A0ABN9QQQ9_9DINO</name>
<feature type="compositionally biased region" description="Low complexity" evidence="1">
    <location>
        <begin position="54"/>
        <end position="66"/>
    </location>
</feature>
<comment type="caution">
    <text evidence="2">The sequence shown here is derived from an EMBL/GenBank/DDBJ whole genome shotgun (WGS) entry which is preliminary data.</text>
</comment>
<accession>A0ABN9QQQ9</accession>
<keyword evidence="3" id="KW-1185">Reference proteome</keyword>
<dbReference type="EMBL" id="CAUYUJ010004209">
    <property type="protein sequence ID" value="CAK0808567.1"/>
    <property type="molecule type" value="Genomic_DNA"/>
</dbReference>
<sequence length="149" mass="14875">RPARPCEPSPLCHRLLDGVRARAAGGGAAGGAKEPHGRRQQRRAGAANGTGIEAGDVAPAVPAAAADPGGGIDMGFMVFLGQRAYISKVVIFCVPASDGNGGDVGTGGPHRRTLIVTAWMGEAGGPLEDDADAGGHTAPPARQGTRHLG</sequence>
<feature type="non-terminal residue" evidence="2">
    <location>
        <position position="1"/>
    </location>
</feature>